<evidence type="ECO:0000256" key="1">
    <source>
        <dbReference type="ARBA" id="ARBA00001974"/>
    </source>
</evidence>
<dbReference type="PIRSF" id="PIRSF000137">
    <property type="entry name" value="Alcohol_oxidase"/>
    <property type="match status" value="1"/>
</dbReference>
<dbReference type="InterPro" id="IPR000172">
    <property type="entry name" value="GMC_OxRdtase_N"/>
</dbReference>
<dbReference type="KEGG" id="rbu:PG1C_07470"/>
<comment type="similarity">
    <text evidence="2">Belongs to the GMC oxidoreductase family.</text>
</comment>
<dbReference type="RefSeq" id="WP_202634234.1">
    <property type="nucleotide sequence ID" value="NZ_CP010554.1"/>
</dbReference>
<dbReference type="Proteomes" id="UP000061603">
    <property type="component" value="Chromosome"/>
</dbReference>
<dbReference type="STRING" id="1565605.PG1C_07470"/>
<dbReference type="AlphaFoldDB" id="A0A0C5J9B5"/>
<keyword evidence="3" id="KW-0285">Flavoprotein</keyword>
<evidence type="ECO:0000256" key="3">
    <source>
        <dbReference type="ARBA" id="ARBA00022630"/>
    </source>
</evidence>
<dbReference type="Pfam" id="PF05199">
    <property type="entry name" value="GMC_oxred_C"/>
    <property type="match status" value="1"/>
</dbReference>
<evidence type="ECO:0000313" key="8">
    <source>
        <dbReference type="Proteomes" id="UP000061603"/>
    </source>
</evidence>
<dbReference type="InterPro" id="IPR036188">
    <property type="entry name" value="FAD/NAD-bd_sf"/>
</dbReference>
<evidence type="ECO:0000256" key="4">
    <source>
        <dbReference type="ARBA" id="ARBA00022827"/>
    </source>
</evidence>
<dbReference type="InterPro" id="IPR007867">
    <property type="entry name" value="GMC_OxRtase_C"/>
</dbReference>
<gene>
    <name evidence="7" type="ORF">PG1C_07470</name>
</gene>
<accession>A0A0C5J9B5</accession>
<feature type="domain" description="Glucose-methanol-choline oxidoreductase N-terminal" evidence="6">
    <location>
        <begin position="258"/>
        <end position="272"/>
    </location>
</feature>
<sequence>MENKRTIECDFLIVGAGSAGCVLANRLSAKSTSEVVLLESGKAMDNLLLRMPKGFGQLMFDTKYVARFETEPEPGTAGVAESWPRGKLMGGCSSVNGLFYTRGQPEDFNDWEALGNPGWGWKYIAPCFKSLENHELGEDDVRGVGGPMNISRHTTPHPLCDEVIESAVNTGLPRRADTNRPEQEGIGYVSYTAKNGKRMDAATAFIKPIKQRPNLKIFEQTEALKILFTGNKATGLLVKDPTGTYEIKVRKELIVSAGTLESPKLLQLSGVGPKAYLQKFDIPVVVDLPGVGQNLHDHRLLGVQFRVNKPVSINPGLKGLGLIKNLLYYMLTSKGIMSTGSHDVIAFLKSDPALDRPDMEIIMGAMSTKPGKMNMDVENEHGIMFVGYQLRPKSRGEVMIRSADPHAKPIIRPNALAHPDDLAYGPKLVKAIRKICATKPIADTISFETFPADRVKSDEDAEKYYLEYGGTVYHPVGTCMMGQGADAVVDERLRVRGTRGLRVIDASVMPIIVSAHTHAATMAIAWRAAQMIAEDWK</sequence>
<dbReference type="InterPro" id="IPR012132">
    <property type="entry name" value="GMC_OxRdtase"/>
</dbReference>
<dbReference type="PATRIC" id="fig|1565605.3.peg.1574"/>
<name>A0A0C5J9B5_9PROT</name>
<dbReference type="EMBL" id="CP010554">
    <property type="protein sequence ID" value="AJP48343.1"/>
    <property type="molecule type" value="Genomic_DNA"/>
</dbReference>
<dbReference type="GO" id="GO:0016614">
    <property type="term" value="F:oxidoreductase activity, acting on CH-OH group of donors"/>
    <property type="evidence" value="ECO:0007669"/>
    <property type="project" value="InterPro"/>
</dbReference>
<dbReference type="Gene3D" id="3.30.560.10">
    <property type="entry name" value="Glucose Oxidase, domain 3"/>
    <property type="match status" value="1"/>
</dbReference>
<feature type="active site" description="Proton donor" evidence="5">
    <location>
        <position position="474"/>
    </location>
</feature>
<dbReference type="HOGENOM" id="CLU_002865_7_2_4"/>
<dbReference type="GO" id="GO:0050660">
    <property type="term" value="F:flavin adenine dinucleotide binding"/>
    <property type="evidence" value="ECO:0007669"/>
    <property type="project" value="InterPro"/>
</dbReference>
<dbReference type="SUPFAM" id="SSF54373">
    <property type="entry name" value="FAD-linked reductases, C-terminal domain"/>
    <property type="match status" value="1"/>
</dbReference>
<comment type="cofactor">
    <cofactor evidence="1">
        <name>FAD</name>
        <dbReference type="ChEBI" id="CHEBI:57692"/>
    </cofactor>
</comment>
<keyword evidence="8" id="KW-1185">Reference proteome</keyword>
<protein>
    <recommendedName>
        <fullName evidence="6">Glucose-methanol-choline oxidoreductase N-terminal domain-containing protein</fullName>
    </recommendedName>
</protein>
<reference evidence="7 8" key="1">
    <citation type="journal article" date="2015" name="Genome Announc.">
        <title>Complete Genome Sequence of a Novel Bacterium within the Family Rhodocyclaceae That Degrades Polycyclic Aromatic Hydrocarbons.</title>
        <authorList>
            <person name="Singleton D.R."/>
            <person name="Dickey A.N."/>
            <person name="Scholl E.H."/>
            <person name="Wright F.A."/>
            <person name="Aitken M.D."/>
        </authorList>
    </citation>
    <scope>NUCLEOTIDE SEQUENCE [LARGE SCALE GENOMIC DNA]</scope>
    <source>
        <strain evidence="8">PG1-Ca6</strain>
    </source>
</reference>
<dbReference type="Pfam" id="PF00732">
    <property type="entry name" value="GMC_oxred_N"/>
    <property type="match status" value="1"/>
</dbReference>
<dbReference type="Gene3D" id="3.50.50.60">
    <property type="entry name" value="FAD/NAD(P)-binding domain"/>
    <property type="match status" value="1"/>
</dbReference>
<dbReference type="SUPFAM" id="SSF51905">
    <property type="entry name" value="FAD/NAD(P)-binding domain"/>
    <property type="match status" value="1"/>
</dbReference>
<evidence type="ECO:0000259" key="6">
    <source>
        <dbReference type="PROSITE" id="PS00624"/>
    </source>
</evidence>
<organism evidence="7 8">
    <name type="scientific">Rugosibacter aromaticivorans</name>
    <dbReference type="NCBI Taxonomy" id="1565605"/>
    <lineage>
        <taxon>Bacteria</taxon>
        <taxon>Pseudomonadati</taxon>
        <taxon>Pseudomonadota</taxon>
        <taxon>Betaproteobacteria</taxon>
        <taxon>Nitrosomonadales</taxon>
        <taxon>Sterolibacteriaceae</taxon>
        <taxon>Rugosibacter</taxon>
    </lineage>
</organism>
<dbReference type="PANTHER" id="PTHR11552:SF147">
    <property type="entry name" value="CHOLINE DEHYDROGENASE, MITOCHONDRIAL"/>
    <property type="match status" value="1"/>
</dbReference>
<dbReference type="PANTHER" id="PTHR11552">
    <property type="entry name" value="GLUCOSE-METHANOL-CHOLINE GMC OXIDOREDUCTASE"/>
    <property type="match status" value="1"/>
</dbReference>
<evidence type="ECO:0000256" key="2">
    <source>
        <dbReference type="ARBA" id="ARBA00010790"/>
    </source>
</evidence>
<keyword evidence="4" id="KW-0274">FAD</keyword>
<proteinExistence type="inferred from homology"/>
<dbReference type="PROSITE" id="PS00624">
    <property type="entry name" value="GMC_OXRED_2"/>
    <property type="match status" value="1"/>
</dbReference>
<evidence type="ECO:0000256" key="5">
    <source>
        <dbReference type="PIRSR" id="PIRSR000137-1"/>
    </source>
</evidence>
<dbReference type="PROSITE" id="PS51257">
    <property type="entry name" value="PROKAR_LIPOPROTEIN"/>
    <property type="match status" value="1"/>
</dbReference>
<feature type="active site" description="Proton acceptor" evidence="5">
    <location>
        <position position="516"/>
    </location>
</feature>
<evidence type="ECO:0000313" key="7">
    <source>
        <dbReference type="EMBL" id="AJP48343.1"/>
    </source>
</evidence>